<accession>A0A5M9N1Y6</accession>
<feature type="chain" id="PRO_5024383523" evidence="1">
    <location>
        <begin position="21"/>
        <end position="303"/>
    </location>
</feature>
<organism evidence="2 3">
    <name type="scientific">Aspergillus tanneri</name>
    <dbReference type="NCBI Taxonomy" id="1220188"/>
    <lineage>
        <taxon>Eukaryota</taxon>
        <taxon>Fungi</taxon>
        <taxon>Dikarya</taxon>
        <taxon>Ascomycota</taxon>
        <taxon>Pezizomycotina</taxon>
        <taxon>Eurotiomycetes</taxon>
        <taxon>Eurotiomycetidae</taxon>
        <taxon>Eurotiales</taxon>
        <taxon>Aspergillaceae</taxon>
        <taxon>Aspergillus</taxon>
        <taxon>Aspergillus subgen. Circumdati</taxon>
    </lineage>
</organism>
<sequence>MAGVLFILLLLFMFFRTTLALSNCTHLFNTAVINNDTLFIDGGEMHTLLPNGTITTKAIYDLETVDLSKSWKNSDSDLFNYISKPYNASHPDKYPPTINNGASWSDGENLYFYGGYVSDWGGPPVPPLGTWRYIIAVNNWTNTGFWGVPLVRLSEGGSMRSSVDKKAYYLSGILHPAGNPSFAGTPGADVYIVSGLISLNMANLEWTNYSTSAINNYGTIGAGYVGLIESVGDKGVIAAFGGETGGATITEPEHGFNSSSLKDFIQQTLRKAYDEHGLSPLWFIKINPRLSERRFSRRLVIRR</sequence>
<dbReference type="OrthoDB" id="540004at2759"/>
<dbReference type="Proteomes" id="UP000324241">
    <property type="component" value="Unassembled WGS sequence"/>
</dbReference>
<keyword evidence="1" id="KW-0732">Signal</keyword>
<name>A0A5M9N1Y6_9EURO</name>
<reference evidence="2 3" key="1">
    <citation type="submission" date="2019-08" db="EMBL/GenBank/DDBJ databases">
        <title>The genome sequence of a newly discovered highly antifungal drug resistant Aspergillus species, Aspergillus tanneri NIH 1004.</title>
        <authorList>
            <person name="Mounaud S."/>
            <person name="Singh I."/>
            <person name="Joardar V."/>
            <person name="Pakala S."/>
            <person name="Pakala S."/>
            <person name="Venepally P."/>
            <person name="Chung J.K."/>
            <person name="Losada L."/>
            <person name="Nierman W.C."/>
        </authorList>
    </citation>
    <scope>NUCLEOTIDE SEQUENCE [LARGE SCALE GENOMIC DNA]</scope>
    <source>
        <strain evidence="2 3">NIH1004</strain>
    </source>
</reference>
<proteinExistence type="predicted"/>
<evidence type="ECO:0000256" key="1">
    <source>
        <dbReference type="SAM" id="SignalP"/>
    </source>
</evidence>
<protein>
    <submittedName>
        <fullName evidence="2">Uncharacterized protein</fullName>
    </submittedName>
</protein>
<comment type="caution">
    <text evidence="2">The sequence shown here is derived from an EMBL/GenBank/DDBJ whole genome shotgun (WGS) entry which is preliminary data.</text>
</comment>
<evidence type="ECO:0000313" key="2">
    <source>
        <dbReference type="EMBL" id="KAA8650979.1"/>
    </source>
</evidence>
<feature type="signal peptide" evidence="1">
    <location>
        <begin position="1"/>
        <end position="20"/>
    </location>
</feature>
<dbReference type="AlphaFoldDB" id="A0A5M9N1Y6"/>
<gene>
    <name evidence="2" type="ORF">ATNIH1004_003670</name>
</gene>
<dbReference type="RefSeq" id="XP_033430340.1">
    <property type="nucleotide sequence ID" value="XM_033568345.1"/>
</dbReference>
<dbReference type="GeneID" id="54326372"/>
<dbReference type="EMBL" id="QUQM01000001">
    <property type="protein sequence ID" value="KAA8650979.1"/>
    <property type="molecule type" value="Genomic_DNA"/>
</dbReference>
<evidence type="ECO:0000313" key="3">
    <source>
        <dbReference type="Proteomes" id="UP000324241"/>
    </source>
</evidence>